<dbReference type="OrthoDB" id="1470350at2759"/>
<keyword evidence="16" id="KW-1133">Transmembrane helix</keyword>
<evidence type="ECO:0008006" key="19">
    <source>
        <dbReference type="Google" id="ProtNLM"/>
    </source>
</evidence>
<evidence type="ECO:0000256" key="7">
    <source>
        <dbReference type="ARBA" id="ARBA00022723"/>
    </source>
</evidence>
<keyword evidence="10 15" id="KW-0560">Oxidoreductase</keyword>
<keyword evidence="6 14" id="KW-0349">Heme</keyword>
<evidence type="ECO:0000256" key="10">
    <source>
        <dbReference type="ARBA" id="ARBA00023002"/>
    </source>
</evidence>
<keyword evidence="9" id="KW-0492">Microsome</keyword>
<dbReference type="CDD" id="cd20628">
    <property type="entry name" value="CYP4"/>
    <property type="match status" value="1"/>
</dbReference>
<keyword evidence="7 14" id="KW-0479">Metal-binding</keyword>
<accession>A0A9N9QQH6</accession>
<dbReference type="PANTHER" id="PTHR24291:SF189">
    <property type="entry name" value="CYTOCHROME P450 4C3-RELATED"/>
    <property type="match status" value="1"/>
</dbReference>
<evidence type="ECO:0000256" key="13">
    <source>
        <dbReference type="ARBA" id="ARBA00023136"/>
    </source>
</evidence>
<evidence type="ECO:0000256" key="8">
    <source>
        <dbReference type="ARBA" id="ARBA00022824"/>
    </source>
</evidence>
<dbReference type="GO" id="GO:0005789">
    <property type="term" value="C:endoplasmic reticulum membrane"/>
    <property type="evidence" value="ECO:0007669"/>
    <property type="project" value="UniProtKB-SubCell"/>
</dbReference>
<keyword evidence="11 14" id="KW-0408">Iron</keyword>
<protein>
    <recommendedName>
        <fullName evidence="19">Cytochrome P450</fullName>
    </recommendedName>
</protein>
<comment type="similarity">
    <text evidence="5 15">Belongs to the cytochrome P450 family.</text>
</comment>
<evidence type="ECO:0000256" key="2">
    <source>
        <dbReference type="ARBA" id="ARBA00003690"/>
    </source>
</evidence>
<evidence type="ECO:0000256" key="14">
    <source>
        <dbReference type="PIRSR" id="PIRSR602403-1"/>
    </source>
</evidence>
<feature type="binding site" description="axial binding residue" evidence="14">
    <location>
        <position position="449"/>
    </location>
    <ligand>
        <name>heme</name>
        <dbReference type="ChEBI" id="CHEBI:30413"/>
    </ligand>
    <ligandPart>
        <name>Fe</name>
        <dbReference type="ChEBI" id="CHEBI:18248"/>
    </ligandPart>
</feature>
<dbReference type="GO" id="GO:0004497">
    <property type="term" value="F:monooxygenase activity"/>
    <property type="evidence" value="ECO:0007669"/>
    <property type="project" value="UniProtKB-KW"/>
</dbReference>
<keyword evidence="8" id="KW-0256">Endoplasmic reticulum</keyword>
<evidence type="ECO:0000256" key="15">
    <source>
        <dbReference type="RuleBase" id="RU000461"/>
    </source>
</evidence>
<comment type="cofactor">
    <cofactor evidence="1 14">
        <name>heme</name>
        <dbReference type="ChEBI" id="CHEBI:30413"/>
    </cofactor>
</comment>
<dbReference type="PRINTS" id="PR00465">
    <property type="entry name" value="EP450IV"/>
</dbReference>
<dbReference type="SUPFAM" id="SSF48264">
    <property type="entry name" value="Cytochrome P450"/>
    <property type="match status" value="1"/>
</dbReference>
<dbReference type="PANTHER" id="PTHR24291">
    <property type="entry name" value="CYTOCHROME P450 FAMILY 4"/>
    <property type="match status" value="1"/>
</dbReference>
<comment type="subcellular location">
    <subcellularLocation>
        <location evidence="4">Endoplasmic reticulum membrane</location>
        <topology evidence="4">Peripheral membrane protein</topology>
    </subcellularLocation>
    <subcellularLocation>
        <location evidence="3">Microsome membrane</location>
        <topology evidence="3">Peripheral membrane protein</topology>
    </subcellularLocation>
</comment>
<evidence type="ECO:0000313" key="17">
    <source>
        <dbReference type="EMBL" id="CAG9769846.1"/>
    </source>
</evidence>
<dbReference type="InterPro" id="IPR002403">
    <property type="entry name" value="Cyt_P450_E_grp-IV"/>
</dbReference>
<dbReference type="PRINTS" id="PR00385">
    <property type="entry name" value="P450"/>
</dbReference>
<dbReference type="Proteomes" id="UP001152799">
    <property type="component" value="Chromosome 6"/>
</dbReference>
<dbReference type="InterPro" id="IPR001128">
    <property type="entry name" value="Cyt_P450"/>
</dbReference>
<evidence type="ECO:0000313" key="18">
    <source>
        <dbReference type="Proteomes" id="UP001152799"/>
    </source>
</evidence>
<evidence type="ECO:0000256" key="9">
    <source>
        <dbReference type="ARBA" id="ARBA00022848"/>
    </source>
</evidence>
<reference evidence="17" key="1">
    <citation type="submission" date="2022-01" db="EMBL/GenBank/DDBJ databases">
        <authorList>
            <person name="King R."/>
        </authorList>
    </citation>
    <scope>NUCLEOTIDE SEQUENCE</scope>
</reference>
<gene>
    <name evidence="17" type="ORF">CEUTPL_LOCUS10320</name>
</gene>
<keyword evidence="13 16" id="KW-0472">Membrane</keyword>
<organism evidence="17 18">
    <name type="scientific">Ceutorhynchus assimilis</name>
    <name type="common">cabbage seed weevil</name>
    <dbReference type="NCBI Taxonomy" id="467358"/>
    <lineage>
        <taxon>Eukaryota</taxon>
        <taxon>Metazoa</taxon>
        <taxon>Ecdysozoa</taxon>
        <taxon>Arthropoda</taxon>
        <taxon>Hexapoda</taxon>
        <taxon>Insecta</taxon>
        <taxon>Pterygota</taxon>
        <taxon>Neoptera</taxon>
        <taxon>Endopterygota</taxon>
        <taxon>Coleoptera</taxon>
        <taxon>Polyphaga</taxon>
        <taxon>Cucujiformia</taxon>
        <taxon>Curculionidae</taxon>
        <taxon>Ceutorhynchinae</taxon>
        <taxon>Ceutorhynchus</taxon>
    </lineage>
</organism>
<dbReference type="AlphaFoldDB" id="A0A9N9QQH6"/>
<evidence type="ECO:0000256" key="3">
    <source>
        <dbReference type="ARBA" id="ARBA00004174"/>
    </source>
</evidence>
<proteinExistence type="inferred from homology"/>
<dbReference type="InterPro" id="IPR050196">
    <property type="entry name" value="Cytochrome_P450_Monoox"/>
</dbReference>
<keyword evidence="16" id="KW-0812">Transmembrane</keyword>
<sequence length="507" mass="58897">MFLELSIITLLLGILLIFVYLKTIKEHIRYWILMGRLPTIVNRRFLLGHAGIFIGLTPEQAWSLARRVLKKATTPILTCYVGPFLVAVCVMGPQELEAAIGSMKNLEKCEVYFFMKRWLEQGLLTSAGPKWQKRRKILTPAFHFSILLDFIDLFNKEMDNFVNRIEANHLDQPVDVTPLISDYTLLTISETSMGTKLDLQTQEGRNYKQAVDDIGNVVYERIVAPWLWYPRIFDLSSFRKVEYRSLKILHSFTDNIIKKRSENFKTFDEDFENSYTKRKYPLLDILLNTKFKHKSIDDRGIREEVDTFMFEGHDTTAASLNFTTMLLANHSEIQQVYQEIINTLGTDLSTKPTYADLQQMSLLERCIKESLRLYPPVHIVGRTSSEEITTKYGIIPKRALLVTFIYDLHRNPKYWPDPEKFNPSRHLPENSIGRHPFVYIPFSAGPRNCIGQRFAMLEMKAFFCGVLRKFKLEPVDTPETIVLIQHIILKAKDGVKVKFVLRNLNNN</sequence>
<dbReference type="Gene3D" id="1.10.630.10">
    <property type="entry name" value="Cytochrome P450"/>
    <property type="match status" value="1"/>
</dbReference>
<feature type="transmembrane region" description="Helical" evidence="16">
    <location>
        <begin position="6"/>
        <end position="24"/>
    </location>
</feature>
<evidence type="ECO:0000256" key="6">
    <source>
        <dbReference type="ARBA" id="ARBA00022617"/>
    </source>
</evidence>
<dbReference type="EMBL" id="OU892282">
    <property type="protein sequence ID" value="CAG9769846.1"/>
    <property type="molecule type" value="Genomic_DNA"/>
</dbReference>
<dbReference type="PROSITE" id="PS00086">
    <property type="entry name" value="CYTOCHROME_P450"/>
    <property type="match status" value="1"/>
</dbReference>
<dbReference type="GO" id="GO:0016705">
    <property type="term" value="F:oxidoreductase activity, acting on paired donors, with incorporation or reduction of molecular oxygen"/>
    <property type="evidence" value="ECO:0007669"/>
    <property type="project" value="InterPro"/>
</dbReference>
<comment type="function">
    <text evidence="2">May be involved in the metabolism of insect hormones and in the breakdown of synthetic insecticides.</text>
</comment>
<name>A0A9N9QQH6_9CUCU</name>
<dbReference type="GO" id="GO:0020037">
    <property type="term" value="F:heme binding"/>
    <property type="evidence" value="ECO:0007669"/>
    <property type="project" value="InterPro"/>
</dbReference>
<feature type="transmembrane region" description="Helical" evidence="16">
    <location>
        <begin position="45"/>
        <end position="65"/>
    </location>
</feature>
<evidence type="ECO:0000256" key="5">
    <source>
        <dbReference type="ARBA" id="ARBA00010617"/>
    </source>
</evidence>
<evidence type="ECO:0000256" key="4">
    <source>
        <dbReference type="ARBA" id="ARBA00004406"/>
    </source>
</evidence>
<dbReference type="InterPro" id="IPR036396">
    <property type="entry name" value="Cyt_P450_sf"/>
</dbReference>
<evidence type="ECO:0000256" key="11">
    <source>
        <dbReference type="ARBA" id="ARBA00023004"/>
    </source>
</evidence>
<keyword evidence="12 15" id="KW-0503">Monooxygenase</keyword>
<evidence type="ECO:0000256" key="12">
    <source>
        <dbReference type="ARBA" id="ARBA00023033"/>
    </source>
</evidence>
<keyword evidence="18" id="KW-1185">Reference proteome</keyword>
<evidence type="ECO:0000256" key="16">
    <source>
        <dbReference type="SAM" id="Phobius"/>
    </source>
</evidence>
<dbReference type="Pfam" id="PF00067">
    <property type="entry name" value="p450"/>
    <property type="match status" value="1"/>
</dbReference>
<dbReference type="InterPro" id="IPR017972">
    <property type="entry name" value="Cyt_P450_CS"/>
</dbReference>
<dbReference type="GO" id="GO:0005506">
    <property type="term" value="F:iron ion binding"/>
    <property type="evidence" value="ECO:0007669"/>
    <property type="project" value="InterPro"/>
</dbReference>
<evidence type="ECO:0000256" key="1">
    <source>
        <dbReference type="ARBA" id="ARBA00001971"/>
    </source>
</evidence>